<gene>
    <name evidence="2" type="ORF">SAY86_001444</name>
</gene>
<protein>
    <submittedName>
        <fullName evidence="2">Uncharacterized protein</fullName>
    </submittedName>
</protein>
<evidence type="ECO:0000313" key="2">
    <source>
        <dbReference type="EMBL" id="KAK4803241.1"/>
    </source>
</evidence>
<organism evidence="2 3">
    <name type="scientific">Trapa natans</name>
    <name type="common">Water chestnut</name>
    <dbReference type="NCBI Taxonomy" id="22666"/>
    <lineage>
        <taxon>Eukaryota</taxon>
        <taxon>Viridiplantae</taxon>
        <taxon>Streptophyta</taxon>
        <taxon>Embryophyta</taxon>
        <taxon>Tracheophyta</taxon>
        <taxon>Spermatophyta</taxon>
        <taxon>Magnoliopsida</taxon>
        <taxon>eudicotyledons</taxon>
        <taxon>Gunneridae</taxon>
        <taxon>Pentapetalae</taxon>
        <taxon>rosids</taxon>
        <taxon>malvids</taxon>
        <taxon>Myrtales</taxon>
        <taxon>Lythraceae</taxon>
        <taxon>Trapa</taxon>
    </lineage>
</organism>
<name>A0AAN7N0X5_TRANT</name>
<sequence>MLRRRRTVQFQLHQAMRRTRFDLVRGSIELCELGWSSLDRGSLPVHGQGTTALTRSGIWFQLMNTSTELDSQPPCNIGAQCPRPNMDSTVALEKLTHPGQTNSSGSGRKRCRIG</sequence>
<reference evidence="2 3" key="1">
    <citation type="journal article" date="2023" name="Hortic Res">
        <title>Pangenome of water caltrop reveals structural variations and asymmetric subgenome divergence after allopolyploidization.</title>
        <authorList>
            <person name="Zhang X."/>
            <person name="Chen Y."/>
            <person name="Wang L."/>
            <person name="Yuan Y."/>
            <person name="Fang M."/>
            <person name="Shi L."/>
            <person name="Lu R."/>
            <person name="Comes H.P."/>
            <person name="Ma Y."/>
            <person name="Chen Y."/>
            <person name="Huang G."/>
            <person name="Zhou Y."/>
            <person name="Zheng Z."/>
            <person name="Qiu Y."/>
        </authorList>
    </citation>
    <scope>NUCLEOTIDE SEQUENCE [LARGE SCALE GENOMIC DNA]</scope>
    <source>
        <strain evidence="2">F231</strain>
    </source>
</reference>
<evidence type="ECO:0000256" key="1">
    <source>
        <dbReference type="SAM" id="MobiDB-lite"/>
    </source>
</evidence>
<feature type="region of interest" description="Disordered" evidence="1">
    <location>
        <begin position="95"/>
        <end position="114"/>
    </location>
</feature>
<comment type="caution">
    <text evidence="2">The sequence shown here is derived from an EMBL/GenBank/DDBJ whole genome shotgun (WGS) entry which is preliminary data.</text>
</comment>
<keyword evidence="3" id="KW-1185">Reference proteome</keyword>
<evidence type="ECO:0000313" key="3">
    <source>
        <dbReference type="Proteomes" id="UP001346149"/>
    </source>
</evidence>
<proteinExistence type="predicted"/>
<accession>A0AAN7N0X5</accession>
<dbReference type="Proteomes" id="UP001346149">
    <property type="component" value="Unassembled WGS sequence"/>
</dbReference>
<dbReference type="EMBL" id="JAXQNO010000002">
    <property type="protein sequence ID" value="KAK4803241.1"/>
    <property type="molecule type" value="Genomic_DNA"/>
</dbReference>
<dbReference type="AlphaFoldDB" id="A0AAN7N0X5"/>